<dbReference type="EMBL" id="CAJNOQ010001625">
    <property type="protein sequence ID" value="CAF0907954.1"/>
    <property type="molecule type" value="Genomic_DNA"/>
</dbReference>
<protein>
    <submittedName>
        <fullName evidence="2">Uncharacterized protein</fullName>
    </submittedName>
</protein>
<keyword evidence="1" id="KW-0175">Coiled coil</keyword>
<proteinExistence type="predicted"/>
<dbReference type="Proteomes" id="UP000663829">
    <property type="component" value="Unassembled WGS sequence"/>
</dbReference>
<sequence>MLDICHKNQRDPLKDLPSLKFRFVIIMFSYSSSKPDDISQAEFLAQKLTEQIKRKRIELQALISNNKKQRNKSIHEEKIRLIKTLETIEQENMCRETQLIQNQYRIDEIQLNIQTLNDHIEYLKRDYINEEKKYEQEKYQLVTKFDQTKQLWTNKIKPQYEQSKVYQYLKEAEIKYNNLVRQEECIVHEQKTKEDNYYQKYNKYCSTDELNQLLVQLASVVVNEQQNQKMYEIDEQKLYELKSYHRQLVKIKEEKIAAWEKVFIQPRKTDLMDLILSQQIDLSSQIDITQIQQLFLPDIFNRQQSFVNSISSMDENQVRLLKSPTSNDDALHEINFDGSAINHEELIEIHSSVIVSETLKDKRQNEDTEQIETTVVARSDEEQQQQQQLLTTAIAERSRYHSSSQNETGLSDDFMIVDRSSSLSHLTTVIDDDEQDIIISSKRMKTKKQEPMHFTQEFLVQKDPMRKSAFTVVSPLHDKDLIPTQKFSTTMNEKQEQPMVSSSISYNDMNMSYVFPSPEKSVKEMPAGKSVSDSSKMIKNLLSSEQSAKQRKTTTSNEMIKTNSADFFINRQQTTQIIKPSLPSFIYQSPVNINSGLPMINETTEYVESLTTPPRYSLQRPIPSPFSQFFQMETIASPLSSSVYSNVKANEIPSRNQQHTSLIPDNLPIASNTTINSERSVAQVHHRPLTLSSTSILPSVTSNDIQAMLLSHSIAPQEYHSTSSYVSAPFVFDNTAFGNWMINNKTTTANPHYDSFDFQLSSQASQGSIEFSGLIRSVGSSFSTDSDDERSDKT</sequence>
<evidence type="ECO:0000313" key="4">
    <source>
        <dbReference type="Proteomes" id="UP000663829"/>
    </source>
</evidence>
<accession>A0A814A1D4</accession>
<gene>
    <name evidence="2" type="ORF">GPM918_LOCUS8991</name>
    <name evidence="3" type="ORF">SRO942_LOCUS8992</name>
</gene>
<organism evidence="2 4">
    <name type="scientific">Didymodactylos carnosus</name>
    <dbReference type="NCBI Taxonomy" id="1234261"/>
    <lineage>
        <taxon>Eukaryota</taxon>
        <taxon>Metazoa</taxon>
        <taxon>Spiralia</taxon>
        <taxon>Gnathifera</taxon>
        <taxon>Rotifera</taxon>
        <taxon>Eurotatoria</taxon>
        <taxon>Bdelloidea</taxon>
        <taxon>Philodinida</taxon>
        <taxon>Philodinidae</taxon>
        <taxon>Didymodactylos</taxon>
    </lineage>
</organism>
<reference evidence="2" key="1">
    <citation type="submission" date="2021-02" db="EMBL/GenBank/DDBJ databases">
        <authorList>
            <person name="Nowell W R."/>
        </authorList>
    </citation>
    <scope>NUCLEOTIDE SEQUENCE</scope>
</reference>
<comment type="caution">
    <text evidence="2">The sequence shown here is derived from an EMBL/GenBank/DDBJ whole genome shotgun (WGS) entry which is preliminary data.</text>
</comment>
<evidence type="ECO:0000313" key="2">
    <source>
        <dbReference type="EMBL" id="CAF0907954.1"/>
    </source>
</evidence>
<dbReference type="Proteomes" id="UP000681722">
    <property type="component" value="Unassembled WGS sequence"/>
</dbReference>
<keyword evidence="4" id="KW-1185">Reference proteome</keyword>
<evidence type="ECO:0000313" key="3">
    <source>
        <dbReference type="EMBL" id="CAF3689518.1"/>
    </source>
</evidence>
<dbReference type="OrthoDB" id="10054177at2759"/>
<dbReference type="EMBL" id="CAJOBC010001625">
    <property type="protein sequence ID" value="CAF3689518.1"/>
    <property type="molecule type" value="Genomic_DNA"/>
</dbReference>
<name>A0A814A1D4_9BILA</name>
<evidence type="ECO:0000256" key="1">
    <source>
        <dbReference type="SAM" id="Coils"/>
    </source>
</evidence>
<dbReference type="AlphaFoldDB" id="A0A814A1D4"/>
<feature type="coiled-coil region" evidence="1">
    <location>
        <begin position="38"/>
        <end position="72"/>
    </location>
</feature>